<keyword evidence="5 8" id="KW-0645">Protease</keyword>
<keyword evidence="8" id="KW-0472">Membrane</keyword>
<dbReference type="EC" id="3.4.21.89" evidence="4 8"/>
<feature type="compositionally biased region" description="Polar residues" evidence="9">
    <location>
        <begin position="12"/>
        <end position="23"/>
    </location>
</feature>
<evidence type="ECO:0000256" key="8">
    <source>
        <dbReference type="RuleBase" id="RU362042"/>
    </source>
</evidence>
<dbReference type="InterPro" id="IPR036286">
    <property type="entry name" value="LexA/Signal_pep-like_sf"/>
</dbReference>
<evidence type="ECO:0000259" key="10">
    <source>
        <dbReference type="Pfam" id="PF10502"/>
    </source>
</evidence>
<dbReference type="Pfam" id="PF10502">
    <property type="entry name" value="Peptidase_S26"/>
    <property type="match status" value="1"/>
</dbReference>
<keyword evidence="6 8" id="KW-0378">Hydrolase</keyword>
<dbReference type="EMBL" id="JACXAE010000107">
    <property type="protein sequence ID" value="MBD2777205.1"/>
    <property type="molecule type" value="Genomic_DNA"/>
</dbReference>
<organism evidence="11 12">
    <name type="scientific">Iningainema tapete BLCC-T55</name>
    <dbReference type="NCBI Taxonomy" id="2748662"/>
    <lineage>
        <taxon>Bacteria</taxon>
        <taxon>Bacillati</taxon>
        <taxon>Cyanobacteriota</taxon>
        <taxon>Cyanophyceae</taxon>
        <taxon>Nostocales</taxon>
        <taxon>Scytonemataceae</taxon>
        <taxon>Iningainema tapete</taxon>
    </lineage>
</organism>
<name>A0A8J6XRS3_9CYAN</name>
<dbReference type="PROSITE" id="PS00761">
    <property type="entry name" value="SPASE_I_3"/>
    <property type="match status" value="1"/>
</dbReference>
<comment type="catalytic activity">
    <reaction evidence="1 8">
        <text>Cleavage of hydrophobic, N-terminal signal or leader sequences from secreted and periplasmic proteins.</text>
        <dbReference type="EC" id="3.4.21.89"/>
    </reaction>
</comment>
<evidence type="ECO:0000313" key="11">
    <source>
        <dbReference type="EMBL" id="MBD2777205.1"/>
    </source>
</evidence>
<keyword evidence="12" id="KW-1185">Reference proteome</keyword>
<dbReference type="RefSeq" id="WP_190836276.1">
    <property type="nucleotide sequence ID" value="NZ_CAWPPI010000107.1"/>
</dbReference>
<evidence type="ECO:0000256" key="9">
    <source>
        <dbReference type="SAM" id="MobiDB-lite"/>
    </source>
</evidence>
<dbReference type="Gene3D" id="2.10.109.10">
    <property type="entry name" value="Umud Fragment, subunit A"/>
    <property type="match status" value="1"/>
</dbReference>
<feature type="domain" description="Peptidase S26" evidence="10">
    <location>
        <begin position="38"/>
        <end position="197"/>
    </location>
</feature>
<evidence type="ECO:0000256" key="2">
    <source>
        <dbReference type="ARBA" id="ARBA00004401"/>
    </source>
</evidence>
<dbReference type="GO" id="GO:0004252">
    <property type="term" value="F:serine-type endopeptidase activity"/>
    <property type="evidence" value="ECO:0007669"/>
    <property type="project" value="InterPro"/>
</dbReference>
<dbReference type="InterPro" id="IPR019533">
    <property type="entry name" value="Peptidase_S26"/>
</dbReference>
<protein>
    <recommendedName>
        <fullName evidence="4 8">Signal peptidase I</fullName>
        <ecNumber evidence="4 8">3.4.21.89</ecNumber>
    </recommendedName>
</protein>
<evidence type="ECO:0000256" key="5">
    <source>
        <dbReference type="ARBA" id="ARBA00022670"/>
    </source>
</evidence>
<feature type="compositionally biased region" description="Basic and acidic residues" evidence="9">
    <location>
        <begin position="1"/>
        <end position="10"/>
    </location>
</feature>
<sequence>MNPPQRDAKEASVSSLPQPTNVKKASVSSQQWQRSVRENLILIVIALCLALFIRTFVAEPRFIPSDSMLPTLHTGDRLVVEKISYLIHPPQLGDIVVFQPPTELQRRGYHKDQAFIKRVIGKPKDVVSIANGKVYLNGQPLQEDYIAEPPELPMRSRVVPNDEFFVLGDNRNDSNDSRYWGFLPRKNIIGRAVFRFWPLERIGLI</sequence>
<dbReference type="Proteomes" id="UP000629098">
    <property type="component" value="Unassembled WGS sequence"/>
</dbReference>
<dbReference type="InterPro" id="IPR000223">
    <property type="entry name" value="Pept_S26A_signal_pept_1"/>
</dbReference>
<dbReference type="PROSITE" id="PS00501">
    <property type="entry name" value="SPASE_I_1"/>
    <property type="match status" value="1"/>
</dbReference>
<comment type="subcellular location">
    <subcellularLocation>
        <location evidence="2">Cell membrane</location>
        <topology evidence="2">Single-pass type II membrane protein</topology>
    </subcellularLocation>
    <subcellularLocation>
        <location evidence="8">Membrane</location>
        <topology evidence="8">Single-pass type II membrane protein</topology>
    </subcellularLocation>
</comment>
<dbReference type="SUPFAM" id="SSF51306">
    <property type="entry name" value="LexA/Signal peptidase"/>
    <property type="match status" value="1"/>
</dbReference>
<evidence type="ECO:0000256" key="6">
    <source>
        <dbReference type="ARBA" id="ARBA00022801"/>
    </source>
</evidence>
<dbReference type="GO" id="GO:0005886">
    <property type="term" value="C:plasma membrane"/>
    <property type="evidence" value="ECO:0007669"/>
    <property type="project" value="UniProtKB-SubCell"/>
</dbReference>
<feature type="active site" evidence="7">
    <location>
        <position position="67"/>
    </location>
</feature>
<dbReference type="PRINTS" id="PR00727">
    <property type="entry name" value="LEADERPTASE"/>
</dbReference>
<comment type="similarity">
    <text evidence="3 8">Belongs to the peptidase S26 family.</text>
</comment>
<dbReference type="AlphaFoldDB" id="A0A8J6XRS3"/>
<comment type="caution">
    <text evidence="11">The sequence shown here is derived from an EMBL/GenBank/DDBJ whole genome shotgun (WGS) entry which is preliminary data.</text>
</comment>
<evidence type="ECO:0000256" key="7">
    <source>
        <dbReference type="PIRSR" id="PIRSR600223-1"/>
    </source>
</evidence>
<dbReference type="InterPro" id="IPR019756">
    <property type="entry name" value="Pept_S26A_signal_pept_1_Ser-AS"/>
</dbReference>
<evidence type="ECO:0000313" key="12">
    <source>
        <dbReference type="Proteomes" id="UP000629098"/>
    </source>
</evidence>
<keyword evidence="8" id="KW-0812">Transmembrane</keyword>
<reference evidence="11" key="1">
    <citation type="submission" date="2020-09" db="EMBL/GenBank/DDBJ databases">
        <title>Iningainema tapete sp. nov. (Scytonemataceae, Cyanobacteria) from greenhouses in central Florida (USA) produces two types of nodularin with biosynthetic potential for microcystin-LR and anabaenopeptins.</title>
        <authorList>
            <person name="Berthold D.E."/>
            <person name="Lefler F.W."/>
            <person name="Huang I.-S."/>
            <person name="Abdulla H."/>
            <person name="Zimba P.V."/>
            <person name="Laughinghouse H.D. IV."/>
        </authorList>
    </citation>
    <scope>NUCLEOTIDE SEQUENCE</scope>
    <source>
        <strain evidence="11">BLCCT55</strain>
    </source>
</reference>
<dbReference type="GO" id="GO:0009003">
    <property type="term" value="F:signal peptidase activity"/>
    <property type="evidence" value="ECO:0007669"/>
    <property type="project" value="UniProtKB-EC"/>
</dbReference>
<evidence type="ECO:0000256" key="3">
    <source>
        <dbReference type="ARBA" id="ARBA00009370"/>
    </source>
</evidence>
<gene>
    <name evidence="11" type="primary">lepB</name>
    <name evidence="11" type="ORF">ICL16_35465</name>
</gene>
<dbReference type="InterPro" id="IPR019758">
    <property type="entry name" value="Pept_S26A_signal_pept_1_CS"/>
</dbReference>
<dbReference type="PANTHER" id="PTHR43390:SF1">
    <property type="entry name" value="CHLOROPLAST PROCESSING PEPTIDASE"/>
    <property type="match status" value="1"/>
</dbReference>
<dbReference type="PANTHER" id="PTHR43390">
    <property type="entry name" value="SIGNAL PEPTIDASE I"/>
    <property type="match status" value="1"/>
</dbReference>
<evidence type="ECO:0000256" key="1">
    <source>
        <dbReference type="ARBA" id="ARBA00000677"/>
    </source>
</evidence>
<accession>A0A8J6XRS3</accession>
<dbReference type="CDD" id="cd06530">
    <property type="entry name" value="S26_SPase_I"/>
    <property type="match status" value="1"/>
</dbReference>
<feature type="transmembrane region" description="Helical" evidence="8">
    <location>
        <begin position="40"/>
        <end position="57"/>
    </location>
</feature>
<feature type="active site" evidence="7">
    <location>
        <position position="117"/>
    </location>
</feature>
<evidence type="ECO:0000256" key="4">
    <source>
        <dbReference type="ARBA" id="ARBA00013208"/>
    </source>
</evidence>
<dbReference type="GO" id="GO:0006465">
    <property type="term" value="P:signal peptide processing"/>
    <property type="evidence" value="ECO:0007669"/>
    <property type="project" value="InterPro"/>
</dbReference>
<dbReference type="NCBIfam" id="TIGR02227">
    <property type="entry name" value="sigpep_I_bact"/>
    <property type="match status" value="1"/>
</dbReference>
<feature type="region of interest" description="Disordered" evidence="9">
    <location>
        <begin position="1"/>
        <end position="28"/>
    </location>
</feature>
<keyword evidence="8" id="KW-1133">Transmembrane helix</keyword>
<proteinExistence type="inferred from homology"/>